<sequence>MRRIIFQNATLFDSADGTLKPNASLVIEAGRIAAVTFGASDAGKVEGAGGETEIFDLAGRVVLPGLIDAHVHTTATTPDFFKLSLMPQSLVTAQSKGILEGILSRGYTTVRDAGGADSGLVQAVNDGHFAGPRMFIAGRALTQTGGHGDTRPAFGSGMSCVCCGSVGILGHIADGVSEVRRAARDEIRKGATQIKVMAGGGISSPNDPIDGTQYSIEELTAIVEEATAAKTYVMAHAYSPEAIKRAVRCGVRSIEHGNLIDADAARVMAEHGAFLVPTLATYAAIERHGKELGWSPAMLEKTDRVKNQGIVALRIAQDAGVKIGLGSDLLGDMHAAQYEELTLRQAVMKPADILRSATSVNAELMNQTGQIGVIAPGAHADLIVVDGNPLEDLAIFQKRDTLLAVMKGGRFHSNRLPSPAPAAAR</sequence>
<evidence type="ECO:0000259" key="1">
    <source>
        <dbReference type="Pfam" id="PF01979"/>
    </source>
</evidence>
<dbReference type="InterPro" id="IPR032466">
    <property type="entry name" value="Metal_Hydrolase"/>
</dbReference>
<organism evidence="2 3">
    <name type="scientific">Robbsia betulipollinis</name>
    <dbReference type="NCBI Taxonomy" id="2981849"/>
    <lineage>
        <taxon>Bacteria</taxon>
        <taxon>Pseudomonadati</taxon>
        <taxon>Pseudomonadota</taxon>
        <taxon>Betaproteobacteria</taxon>
        <taxon>Burkholderiales</taxon>
        <taxon>Burkholderiaceae</taxon>
        <taxon>Robbsia</taxon>
    </lineage>
</organism>
<dbReference type="InterPro" id="IPR051781">
    <property type="entry name" value="Metallo-dep_Hydrolase"/>
</dbReference>
<accession>A0ABT3ZJV6</accession>
<dbReference type="Pfam" id="PF01979">
    <property type="entry name" value="Amidohydro_1"/>
    <property type="match status" value="1"/>
</dbReference>
<dbReference type="Gene3D" id="2.30.40.10">
    <property type="entry name" value="Urease, subunit C, domain 1"/>
    <property type="match status" value="1"/>
</dbReference>
<dbReference type="InterPro" id="IPR057744">
    <property type="entry name" value="OTAase-like"/>
</dbReference>
<name>A0ABT3ZJV6_9BURK</name>
<dbReference type="SUPFAM" id="SSF51556">
    <property type="entry name" value="Metallo-dependent hydrolases"/>
    <property type="match status" value="1"/>
</dbReference>
<dbReference type="InterPro" id="IPR011059">
    <property type="entry name" value="Metal-dep_hydrolase_composite"/>
</dbReference>
<protein>
    <submittedName>
        <fullName evidence="2">Amidohydrolase family protein</fullName>
    </submittedName>
</protein>
<dbReference type="EMBL" id="JAPMXC010000001">
    <property type="protein sequence ID" value="MCY0386804.1"/>
    <property type="molecule type" value="Genomic_DNA"/>
</dbReference>
<keyword evidence="3" id="KW-1185">Reference proteome</keyword>
<feature type="domain" description="Amidohydrolase-related" evidence="1">
    <location>
        <begin position="61"/>
        <end position="410"/>
    </location>
</feature>
<dbReference type="CDD" id="cd01299">
    <property type="entry name" value="Met_dep_hydrolase_A"/>
    <property type="match status" value="1"/>
</dbReference>
<proteinExistence type="predicted"/>
<dbReference type="RefSeq" id="WP_267846430.1">
    <property type="nucleotide sequence ID" value="NZ_JAPMXC010000001.1"/>
</dbReference>
<dbReference type="Gene3D" id="3.20.20.140">
    <property type="entry name" value="Metal-dependent hydrolases"/>
    <property type="match status" value="1"/>
</dbReference>
<dbReference type="InterPro" id="IPR006680">
    <property type="entry name" value="Amidohydro-rel"/>
</dbReference>
<evidence type="ECO:0000313" key="3">
    <source>
        <dbReference type="Proteomes" id="UP001082899"/>
    </source>
</evidence>
<evidence type="ECO:0000313" key="2">
    <source>
        <dbReference type="EMBL" id="MCY0386804.1"/>
    </source>
</evidence>
<gene>
    <name evidence="2" type="ORF">OVY01_06055</name>
</gene>
<dbReference type="PANTHER" id="PTHR43135">
    <property type="entry name" value="ALPHA-D-RIBOSE 1-METHYLPHOSPHONATE 5-TRIPHOSPHATE DIPHOSPHATASE"/>
    <property type="match status" value="1"/>
</dbReference>
<dbReference type="SUPFAM" id="SSF51338">
    <property type="entry name" value="Composite domain of metallo-dependent hydrolases"/>
    <property type="match status" value="1"/>
</dbReference>
<dbReference type="PANTHER" id="PTHR43135:SF3">
    <property type="entry name" value="ALPHA-D-RIBOSE 1-METHYLPHOSPHONATE 5-TRIPHOSPHATE DIPHOSPHATASE"/>
    <property type="match status" value="1"/>
</dbReference>
<dbReference type="Proteomes" id="UP001082899">
    <property type="component" value="Unassembled WGS sequence"/>
</dbReference>
<comment type="caution">
    <text evidence="2">The sequence shown here is derived from an EMBL/GenBank/DDBJ whole genome shotgun (WGS) entry which is preliminary data.</text>
</comment>
<reference evidence="2" key="1">
    <citation type="submission" date="2022-11" db="EMBL/GenBank/DDBJ databases">
        <title>Robbsia betulipollinis sp. nov., isolated from pollen of birch (Betula pendula).</title>
        <authorList>
            <person name="Shi H."/>
            <person name="Ambika Manirajan B."/>
            <person name="Ratering S."/>
            <person name="Geissler-Plaum R."/>
            <person name="Schnell S."/>
        </authorList>
    </citation>
    <scope>NUCLEOTIDE SEQUENCE</scope>
    <source>
        <strain evidence="2">Bb-Pol-6</strain>
    </source>
</reference>